<dbReference type="Proteomes" id="UP000735302">
    <property type="component" value="Unassembled WGS sequence"/>
</dbReference>
<evidence type="ECO:0000313" key="2">
    <source>
        <dbReference type="Proteomes" id="UP000735302"/>
    </source>
</evidence>
<sequence length="100" mass="11363">MVGPLVRVLRTISRRKMGPLKNPVHNNVISGLRALRQARAPIAGLEHATGCLRLRKAEVRAKPVFLIEYAFLVRAHFHINFHQQYCSKSSRTQASACYRL</sequence>
<proteinExistence type="predicted"/>
<organism evidence="1 2">
    <name type="scientific">Plakobranchus ocellatus</name>
    <dbReference type="NCBI Taxonomy" id="259542"/>
    <lineage>
        <taxon>Eukaryota</taxon>
        <taxon>Metazoa</taxon>
        <taxon>Spiralia</taxon>
        <taxon>Lophotrochozoa</taxon>
        <taxon>Mollusca</taxon>
        <taxon>Gastropoda</taxon>
        <taxon>Heterobranchia</taxon>
        <taxon>Euthyneura</taxon>
        <taxon>Panpulmonata</taxon>
        <taxon>Sacoglossa</taxon>
        <taxon>Placobranchoidea</taxon>
        <taxon>Plakobranchidae</taxon>
        <taxon>Plakobranchus</taxon>
    </lineage>
</organism>
<keyword evidence="2" id="KW-1185">Reference proteome</keyword>
<name>A0AAV4DQ84_9GAST</name>
<dbReference type="AlphaFoldDB" id="A0AAV4DQ84"/>
<reference evidence="1 2" key="1">
    <citation type="journal article" date="2021" name="Elife">
        <title>Chloroplast acquisition without the gene transfer in kleptoplastic sea slugs, Plakobranchus ocellatus.</title>
        <authorList>
            <person name="Maeda T."/>
            <person name="Takahashi S."/>
            <person name="Yoshida T."/>
            <person name="Shimamura S."/>
            <person name="Takaki Y."/>
            <person name="Nagai Y."/>
            <person name="Toyoda A."/>
            <person name="Suzuki Y."/>
            <person name="Arimoto A."/>
            <person name="Ishii H."/>
            <person name="Satoh N."/>
            <person name="Nishiyama T."/>
            <person name="Hasebe M."/>
            <person name="Maruyama T."/>
            <person name="Minagawa J."/>
            <person name="Obokata J."/>
            <person name="Shigenobu S."/>
        </authorList>
    </citation>
    <scope>NUCLEOTIDE SEQUENCE [LARGE SCALE GENOMIC DNA]</scope>
</reference>
<evidence type="ECO:0000313" key="1">
    <source>
        <dbReference type="EMBL" id="GFO46154.1"/>
    </source>
</evidence>
<dbReference type="EMBL" id="BLXT01008169">
    <property type="protein sequence ID" value="GFO46154.1"/>
    <property type="molecule type" value="Genomic_DNA"/>
</dbReference>
<accession>A0AAV4DQ84</accession>
<gene>
    <name evidence="1" type="ORF">PoB_007265900</name>
</gene>
<protein>
    <submittedName>
        <fullName evidence="1">Uncharacterized protein</fullName>
    </submittedName>
</protein>
<comment type="caution">
    <text evidence="1">The sequence shown here is derived from an EMBL/GenBank/DDBJ whole genome shotgun (WGS) entry which is preliminary data.</text>
</comment>